<evidence type="ECO:0008006" key="4">
    <source>
        <dbReference type="Google" id="ProtNLM"/>
    </source>
</evidence>
<feature type="compositionally biased region" description="Polar residues" evidence="1">
    <location>
        <begin position="59"/>
        <end position="69"/>
    </location>
</feature>
<gene>
    <name evidence="2" type="ORF">V4C56_02960</name>
</gene>
<feature type="region of interest" description="Disordered" evidence="1">
    <location>
        <begin position="52"/>
        <end position="84"/>
    </location>
</feature>
<dbReference type="EMBL" id="JAZHGA010000002">
    <property type="protein sequence ID" value="MEM5338581.1"/>
    <property type="molecule type" value="Genomic_DNA"/>
</dbReference>
<comment type="caution">
    <text evidence="2">The sequence shown here is derived from an EMBL/GenBank/DDBJ whole genome shotgun (WGS) entry which is preliminary data.</text>
</comment>
<sequence>MSLFVSIDWAITVHRGHPFQRPETRSLQETVHRSQEPTVWLIAAADTQLHAAKAAGRNQVKSVDRTQAQPHDLHDRTDPAKRQA</sequence>
<reference evidence="2 3" key="1">
    <citation type="submission" date="2024-01" db="EMBL/GenBank/DDBJ databases">
        <title>The diversity of rhizobia nodulating Mimosa spp. in eleven states of Brazil covering several biomes is determined by host plant, location, and edaphic factors.</title>
        <authorList>
            <person name="Rouws L."/>
            <person name="Barauna A."/>
            <person name="Beukes C."/>
            <person name="De Faria S.M."/>
            <person name="Gross E."/>
            <person name="Dos Reis Junior F.B."/>
            <person name="Simon M."/>
            <person name="Maluk M."/>
            <person name="Odee D.W."/>
            <person name="Kenicer G."/>
            <person name="Young J.P.W."/>
            <person name="Reis V.M."/>
            <person name="Zilli J."/>
            <person name="James E.K."/>
        </authorList>
    </citation>
    <scope>NUCLEOTIDE SEQUENCE [LARGE SCALE GENOMIC DNA]</scope>
    <source>
        <strain evidence="2 3">JPY530</strain>
    </source>
</reference>
<name>A0ABU9QUY0_9BURK</name>
<protein>
    <recommendedName>
        <fullName evidence="4">DUF2188 domain-containing protein</fullName>
    </recommendedName>
</protein>
<accession>A0ABU9QUY0</accession>
<organism evidence="2 3">
    <name type="scientific">Paraburkholderia azotifigens</name>
    <dbReference type="NCBI Taxonomy" id="2057004"/>
    <lineage>
        <taxon>Bacteria</taxon>
        <taxon>Pseudomonadati</taxon>
        <taxon>Pseudomonadota</taxon>
        <taxon>Betaproteobacteria</taxon>
        <taxon>Burkholderiales</taxon>
        <taxon>Burkholderiaceae</taxon>
        <taxon>Paraburkholderia</taxon>
    </lineage>
</organism>
<keyword evidence="3" id="KW-1185">Reference proteome</keyword>
<dbReference type="RefSeq" id="WP_342958470.1">
    <property type="nucleotide sequence ID" value="NZ_JAZHFZ010000002.1"/>
</dbReference>
<evidence type="ECO:0000313" key="3">
    <source>
        <dbReference type="Proteomes" id="UP001481677"/>
    </source>
</evidence>
<evidence type="ECO:0000256" key="1">
    <source>
        <dbReference type="SAM" id="MobiDB-lite"/>
    </source>
</evidence>
<feature type="compositionally biased region" description="Basic and acidic residues" evidence="1">
    <location>
        <begin position="71"/>
        <end position="84"/>
    </location>
</feature>
<evidence type="ECO:0000313" key="2">
    <source>
        <dbReference type="EMBL" id="MEM5338581.1"/>
    </source>
</evidence>
<dbReference type="Proteomes" id="UP001481677">
    <property type="component" value="Unassembled WGS sequence"/>
</dbReference>
<proteinExistence type="predicted"/>